<dbReference type="AlphaFoldDB" id="A0A923LFM2"/>
<comment type="pathway">
    <text evidence="2 10">Cofactor biosynthesis; NAD(+) biosynthesis; deamido-NAD(+) from nicotinate D-ribonucleotide: step 1/1.</text>
</comment>
<dbReference type="EMBL" id="JACOPF010000001">
    <property type="protein sequence ID" value="MBC5687823.1"/>
    <property type="molecule type" value="Genomic_DNA"/>
</dbReference>
<dbReference type="Pfam" id="PF01467">
    <property type="entry name" value="CTP_transf_like"/>
    <property type="match status" value="1"/>
</dbReference>
<keyword evidence="6 10" id="KW-0547">Nucleotide-binding</keyword>
<evidence type="ECO:0000256" key="3">
    <source>
        <dbReference type="ARBA" id="ARBA00022642"/>
    </source>
</evidence>
<dbReference type="GO" id="GO:0009435">
    <property type="term" value="P:NAD+ biosynthetic process"/>
    <property type="evidence" value="ECO:0007669"/>
    <property type="project" value="UniProtKB-UniRule"/>
</dbReference>
<evidence type="ECO:0000256" key="8">
    <source>
        <dbReference type="ARBA" id="ARBA00023027"/>
    </source>
</evidence>
<gene>
    <name evidence="10 12" type="primary">nadD</name>
    <name evidence="12" type="ORF">H8S37_02575</name>
</gene>
<keyword evidence="13" id="KW-1185">Reference proteome</keyword>
<dbReference type="GO" id="GO:0005524">
    <property type="term" value="F:ATP binding"/>
    <property type="evidence" value="ECO:0007669"/>
    <property type="project" value="UniProtKB-KW"/>
</dbReference>
<proteinExistence type="inferred from homology"/>
<dbReference type="GO" id="GO:0004515">
    <property type="term" value="F:nicotinate-nucleotide adenylyltransferase activity"/>
    <property type="evidence" value="ECO:0007669"/>
    <property type="project" value="UniProtKB-UniRule"/>
</dbReference>
<keyword evidence="5 10" id="KW-0548">Nucleotidyltransferase</keyword>
<dbReference type="Gene3D" id="3.40.50.620">
    <property type="entry name" value="HUPs"/>
    <property type="match status" value="1"/>
</dbReference>
<dbReference type="NCBIfam" id="NF000840">
    <property type="entry name" value="PRK00071.1-3"/>
    <property type="match status" value="1"/>
</dbReference>
<evidence type="ECO:0000259" key="11">
    <source>
        <dbReference type="Pfam" id="PF01467"/>
    </source>
</evidence>
<feature type="domain" description="Cytidyltransferase-like" evidence="11">
    <location>
        <begin position="5"/>
        <end position="180"/>
    </location>
</feature>
<protein>
    <recommendedName>
        <fullName evidence="10">Probable nicotinate-nucleotide adenylyltransferase</fullName>
        <ecNumber evidence="10">2.7.7.18</ecNumber>
    </recommendedName>
    <alternativeName>
        <fullName evidence="10">Deamido-NAD(+) diphosphorylase</fullName>
    </alternativeName>
    <alternativeName>
        <fullName evidence="10">Deamido-NAD(+) pyrophosphorylase</fullName>
    </alternativeName>
    <alternativeName>
        <fullName evidence="10">Nicotinate mononucleotide adenylyltransferase</fullName>
        <shortName evidence="10">NaMN adenylyltransferase</shortName>
    </alternativeName>
</protein>
<dbReference type="CDD" id="cd02165">
    <property type="entry name" value="NMNAT"/>
    <property type="match status" value="1"/>
</dbReference>
<dbReference type="RefSeq" id="WP_186874484.1">
    <property type="nucleotide sequence ID" value="NZ_JACOPF010000001.1"/>
</dbReference>
<name>A0A923LFM2_9FIRM</name>
<evidence type="ECO:0000256" key="9">
    <source>
        <dbReference type="ARBA" id="ARBA00048721"/>
    </source>
</evidence>
<dbReference type="SUPFAM" id="SSF52374">
    <property type="entry name" value="Nucleotidylyl transferase"/>
    <property type="match status" value="1"/>
</dbReference>
<keyword evidence="4 10" id="KW-0808">Transferase</keyword>
<evidence type="ECO:0000313" key="12">
    <source>
        <dbReference type="EMBL" id="MBC5687823.1"/>
    </source>
</evidence>
<dbReference type="InterPro" id="IPR005248">
    <property type="entry name" value="NadD/NMNAT"/>
</dbReference>
<evidence type="ECO:0000313" key="13">
    <source>
        <dbReference type="Proteomes" id="UP000652477"/>
    </source>
</evidence>
<dbReference type="InterPro" id="IPR004821">
    <property type="entry name" value="Cyt_trans-like"/>
</dbReference>
<dbReference type="PANTHER" id="PTHR39321">
    <property type="entry name" value="NICOTINATE-NUCLEOTIDE ADENYLYLTRANSFERASE-RELATED"/>
    <property type="match status" value="1"/>
</dbReference>
<dbReference type="NCBIfam" id="TIGR00125">
    <property type="entry name" value="cyt_tran_rel"/>
    <property type="match status" value="1"/>
</dbReference>
<comment type="function">
    <text evidence="1 10">Catalyzes the reversible adenylation of nicotinate mononucleotide (NaMN) to nicotinic acid adenine dinucleotide (NaAD).</text>
</comment>
<dbReference type="InterPro" id="IPR014729">
    <property type="entry name" value="Rossmann-like_a/b/a_fold"/>
</dbReference>
<evidence type="ECO:0000256" key="6">
    <source>
        <dbReference type="ARBA" id="ARBA00022741"/>
    </source>
</evidence>
<dbReference type="EC" id="2.7.7.18" evidence="10"/>
<keyword evidence="7 10" id="KW-0067">ATP-binding</keyword>
<comment type="similarity">
    <text evidence="10">Belongs to the NadD family.</text>
</comment>
<keyword evidence="8 10" id="KW-0520">NAD</keyword>
<comment type="caution">
    <text evidence="12">The sequence shown here is derived from an EMBL/GenBank/DDBJ whole genome shotgun (WGS) entry which is preliminary data.</text>
</comment>
<dbReference type="Proteomes" id="UP000652477">
    <property type="component" value="Unassembled WGS sequence"/>
</dbReference>
<dbReference type="HAMAP" id="MF_00244">
    <property type="entry name" value="NaMN_adenylyltr"/>
    <property type="match status" value="1"/>
</dbReference>
<evidence type="ECO:0000256" key="7">
    <source>
        <dbReference type="ARBA" id="ARBA00022840"/>
    </source>
</evidence>
<evidence type="ECO:0000256" key="5">
    <source>
        <dbReference type="ARBA" id="ARBA00022695"/>
    </source>
</evidence>
<dbReference type="PANTHER" id="PTHR39321:SF3">
    <property type="entry name" value="PHOSPHOPANTETHEINE ADENYLYLTRANSFERASE"/>
    <property type="match status" value="1"/>
</dbReference>
<evidence type="ECO:0000256" key="1">
    <source>
        <dbReference type="ARBA" id="ARBA00002324"/>
    </source>
</evidence>
<comment type="catalytic activity">
    <reaction evidence="9 10">
        <text>nicotinate beta-D-ribonucleotide + ATP + H(+) = deamido-NAD(+) + diphosphate</text>
        <dbReference type="Rhea" id="RHEA:22860"/>
        <dbReference type="ChEBI" id="CHEBI:15378"/>
        <dbReference type="ChEBI" id="CHEBI:30616"/>
        <dbReference type="ChEBI" id="CHEBI:33019"/>
        <dbReference type="ChEBI" id="CHEBI:57502"/>
        <dbReference type="ChEBI" id="CHEBI:58437"/>
        <dbReference type="EC" id="2.7.7.18"/>
    </reaction>
</comment>
<keyword evidence="3 10" id="KW-0662">Pyridine nucleotide biosynthesis</keyword>
<sequence>MKIGIMGGTFDPVHIGHLLLGEFAYEDFGLDEIWFLPNGNPPHKDTATHNDRTEDEKALKHRVEMIRLAILGVPHFKLSLHEASAVRHSYTYRTMQEFNSAYPDCEFYFILGADSLFAIEKWRFFKEIFPTCTILAAMRDDKDVKDMERQIAYLSEKYGARIELLRAPLLEISSTTIRQRASKGLSIHYMVPDSVAEYIKQNSLYREESDKAGKQDG</sequence>
<evidence type="ECO:0000256" key="2">
    <source>
        <dbReference type="ARBA" id="ARBA00005019"/>
    </source>
</evidence>
<reference evidence="12" key="1">
    <citation type="submission" date="2020-08" db="EMBL/GenBank/DDBJ databases">
        <title>Genome public.</title>
        <authorList>
            <person name="Liu C."/>
            <person name="Sun Q."/>
        </authorList>
    </citation>
    <scope>NUCLEOTIDE SEQUENCE</scope>
    <source>
        <strain evidence="12">NSJ-55</strain>
    </source>
</reference>
<accession>A0A923LFM2</accession>
<evidence type="ECO:0000256" key="4">
    <source>
        <dbReference type="ARBA" id="ARBA00022679"/>
    </source>
</evidence>
<dbReference type="NCBIfam" id="TIGR00482">
    <property type="entry name" value="nicotinate (nicotinamide) nucleotide adenylyltransferase"/>
    <property type="match status" value="1"/>
</dbReference>
<evidence type="ECO:0000256" key="10">
    <source>
        <dbReference type="HAMAP-Rule" id="MF_00244"/>
    </source>
</evidence>
<organism evidence="12 13">
    <name type="scientific">Mediterraneibacter hominis</name>
    <dbReference type="NCBI Taxonomy" id="2763054"/>
    <lineage>
        <taxon>Bacteria</taxon>
        <taxon>Bacillati</taxon>
        <taxon>Bacillota</taxon>
        <taxon>Clostridia</taxon>
        <taxon>Lachnospirales</taxon>
        <taxon>Lachnospiraceae</taxon>
        <taxon>Mediterraneibacter</taxon>
    </lineage>
</organism>